<dbReference type="Pfam" id="PF21834">
    <property type="entry name" value="DUF6894"/>
    <property type="match status" value="1"/>
</dbReference>
<name>A0A179SF06_9HYPH</name>
<dbReference type="OrthoDB" id="8021130at2"/>
<dbReference type="Proteomes" id="UP000078316">
    <property type="component" value="Unassembled WGS sequence"/>
</dbReference>
<dbReference type="InterPro" id="IPR054189">
    <property type="entry name" value="DUF6894"/>
</dbReference>
<dbReference type="AlphaFoldDB" id="A0A179SF06"/>
<protein>
    <recommendedName>
        <fullName evidence="1">DUF6894 domain-containing protein</fullName>
    </recommendedName>
</protein>
<proteinExistence type="predicted"/>
<dbReference type="RefSeq" id="WP_048435369.1">
    <property type="nucleotide sequence ID" value="NZ_LWHQ01000010.1"/>
</dbReference>
<accession>A0A179SF06</accession>
<evidence type="ECO:0000313" key="3">
    <source>
        <dbReference type="Proteomes" id="UP000078316"/>
    </source>
</evidence>
<comment type="caution">
    <text evidence="2">The sequence shown here is derived from an EMBL/GenBank/DDBJ whole genome shotgun (WGS) entry which is preliminary data.</text>
</comment>
<evidence type="ECO:0000259" key="1">
    <source>
        <dbReference type="Pfam" id="PF21834"/>
    </source>
</evidence>
<dbReference type="EMBL" id="LWHQ01000010">
    <property type="protein sequence ID" value="OAS26457.1"/>
    <property type="molecule type" value="Genomic_DNA"/>
</dbReference>
<feature type="domain" description="DUF6894" evidence="1">
    <location>
        <begin position="3"/>
        <end position="76"/>
    </location>
</feature>
<evidence type="ECO:0000313" key="2">
    <source>
        <dbReference type="EMBL" id="OAS26457.1"/>
    </source>
</evidence>
<gene>
    <name evidence="2" type="ORF">A5481_05225</name>
</gene>
<reference evidence="2 3" key="1">
    <citation type="submission" date="2016-04" db="EMBL/GenBank/DDBJ databases">
        <authorList>
            <person name="Evans L.H."/>
            <person name="Alamgir A."/>
            <person name="Owens N."/>
            <person name="Weber N.D."/>
            <person name="Virtaneva K."/>
            <person name="Barbian K."/>
            <person name="Babar A."/>
            <person name="Rosenke K."/>
        </authorList>
    </citation>
    <scope>NUCLEOTIDE SEQUENCE [LARGE SCALE GENOMIC DNA]</scope>
    <source>
        <strain evidence="2 3">PMB02</strain>
    </source>
</reference>
<sequence length="89" mass="9478">MSLYFFNLRHGPGADGLAVDTEGDELAGPAEARARALAAAHDLIARTRLHSVRDWFTCAFEVTDAAGRPVMTVPFSDTVTEDDEGSGLA</sequence>
<organism evidence="2 3">
    <name type="scientific">Methylobacterium platani</name>
    <dbReference type="NCBI Taxonomy" id="427683"/>
    <lineage>
        <taxon>Bacteria</taxon>
        <taxon>Pseudomonadati</taxon>
        <taxon>Pseudomonadota</taxon>
        <taxon>Alphaproteobacteria</taxon>
        <taxon>Hyphomicrobiales</taxon>
        <taxon>Methylobacteriaceae</taxon>
        <taxon>Methylobacterium</taxon>
    </lineage>
</organism>